<protein>
    <recommendedName>
        <fullName evidence="11">Conjugal transfer protein</fullName>
    </recommendedName>
</protein>
<comment type="subcellular location">
    <subcellularLocation>
        <location evidence="1">Cell membrane</location>
        <topology evidence="1">Single-pass membrane protein</topology>
    </subcellularLocation>
</comment>
<evidence type="ECO:0000313" key="9">
    <source>
        <dbReference type="EMBL" id="ARN83942.1"/>
    </source>
</evidence>
<name>A0A1W6N272_9HYPH</name>
<dbReference type="InterPro" id="IPR047695">
    <property type="entry name" value="T4SS_VirB10/PtlG"/>
</dbReference>
<dbReference type="NCBIfam" id="NF038091">
    <property type="entry name" value="T4SS_VirB10"/>
    <property type="match status" value="1"/>
</dbReference>
<dbReference type="OrthoDB" id="9807354at2"/>
<geneLocation type="plasmid" evidence="9 10">
    <name>p1</name>
</geneLocation>
<dbReference type="RefSeq" id="WP_085773965.1">
    <property type="nucleotide sequence ID" value="NZ_AP027150.1"/>
</dbReference>
<feature type="transmembrane region" description="Helical" evidence="8">
    <location>
        <begin position="25"/>
        <end position="45"/>
    </location>
</feature>
<evidence type="ECO:0000256" key="5">
    <source>
        <dbReference type="ARBA" id="ARBA00022989"/>
    </source>
</evidence>
<accession>A0A1W6N272</accession>
<evidence type="ECO:0000313" key="10">
    <source>
        <dbReference type="Proteomes" id="UP000193978"/>
    </source>
</evidence>
<reference evidence="9 10" key="1">
    <citation type="submission" date="2017-02" db="EMBL/GenBank/DDBJ databases">
        <authorList>
            <person name="Peterson S.W."/>
        </authorList>
    </citation>
    <scope>NUCLEOTIDE SEQUENCE [LARGE SCALE GENOMIC DNA]</scope>
    <source>
        <strain evidence="9 10">S285</strain>
        <plasmid evidence="10">Plasmid p1</plasmid>
    </source>
</reference>
<evidence type="ECO:0000256" key="1">
    <source>
        <dbReference type="ARBA" id="ARBA00004162"/>
    </source>
</evidence>
<evidence type="ECO:0000256" key="4">
    <source>
        <dbReference type="ARBA" id="ARBA00022692"/>
    </source>
</evidence>
<keyword evidence="10" id="KW-1185">Reference proteome</keyword>
<evidence type="ECO:0000256" key="3">
    <source>
        <dbReference type="ARBA" id="ARBA00022475"/>
    </source>
</evidence>
<dbReference type="CDD" id="cd16429">
    <property type="entry name" value="VirB10"/>
    <property type="match status" value="1"/>
</dbReference>
<keyword evidence="5 8" id="KW-1133">Transmembrane helix</keyword>
<gene>
    <name evidence="9" type="ORF">B1812_21970</name>
</gene>
<keyword evidence="3" id="KW-1003">Cell membrane</keyword>
<dbReference type="KEGG" id="mbry:B1812_21970"/>
<dbReference type="AlphaFoldDB" id="A0A1W6N272"/>
<dbReference type="GO" id="GO:0005886">
    <property type="term" value="C:plasma membrane"/>
    <property type="evidence" value="ECO:0007669"/>
    <property type="project" value="UniProtKB-SubCell"/>
</dbReference>
<evidence type="ECO:0008006" key="11">
    <source>
        <dbReference type="Google" id="ProtNLM"/>
    </source>
</evidence>
<dbReference type="Pfam" id="PF03743">
    <property type="entry name" value="TrbI"/>
    <property type="match status" value="1"/>
</dbReference>
<proteinExistence type="inferred from homology"/>
<keyword evidence="4 8" id="KW-0812">Transmembrane</keyword>
<organism evidence="9 10">
    <name type="scientific">Methylocystis bryophila</name>
    <dbReference type="NCBI Taxonomy" id="655015"/>
    <lineage>
        <taxon>Bacteria</taxon>
        <taxon>Pseudomonadati</taxon>
        <taxon>Pseudomonadota</taxon>
        <taxon>Alphaproteobacteria</taxon>
        <taxon>Hyphomicrobiales</taxon>
        <taxon>Methylocystaceae</taxon>
        <taxon>Methylocystis</taxon>
    </lineage>
</organism>
<dbReference type="EMBL" id="CP019949">
    <property type="protein sequence ID" value="ARN83942.1"/>
    <property type="molecule type" value="Genomic_DNA"/>
</dbReference>
<sequence length="448" mass="48691">MAADFEEEGRLAHETVTRQSSNPNVMLGGVAVLAAAIVIGLMWYASIRKQTKPQNAGEESFATARLQPGATFDRPPPKVEDNRFVIPAPPAPPPAVVVSPTPAMEPKLDDGEAQRLAELERLRKETEAKLEARLRSPMLAINEKEGTASVDPSARVGVEKDDEDSNRRFLRNAESDVTRARAVKHNRIDALVPQGFMIRGVLETGIQSDLPGNVRASVSEDVYSFDGRRVLIPKGTMLTGEYRSGVVRGQSRVLIIWTRMLRADGVSLMLGSYGTDNLGRSGLEGEVDKHFLDRFGNAALLTLTGGGAQFVASLGQNQNQPGNQQYAFDPVTGQLIPIAGTQNSTLLSARQIGAQAASQAISRMAEEALKDEIHIPPTIYVDQGTRILVFVKRDLDFSDLYPDPVKEALYELKHPNRRPRRDEDPALGDPAGVLPERGGAHSGLVTKP</sequence>
<dbReference type="Proteomes" id="UP000193978">
    <property type="component" value="Plasmid p1"/>
</dbReference>
<dbReference type="InterPro" id="IPR042217">
    <property type="entry name" value="T4SS_VirB10/TrbI"/>
</dbReference>
<feature type="region of interest" description="Disordered" evidence="7">
    <location>
        <begin position="412"/>
        <end position="448"/>
    </location>
</feature>
<evidence type="ECO:0000256" key="2">
    <source>
        <dbReference type="ARBA" id="ARBA00010265"/>
    </source>
</evidence>
<evidence type="ECO:0000256" key="8">
    <source>
        <dbReference type="SAM" id="Phobius"/>
    </source>
</evidence>
<feature type="compositionally biased region" description="Basic and acidic residues" evidence="7">
    <location>
        <begin position="412"/>
        <end position="424"/>
    </location>
</feature>
<keyword evidence="6 8" id="KW-0472">Membrane</keyword>
<evidence type="ECO:0000256" key="6">
    <source>
        <dbReference type="ARBA" id="ARBA00023136"/>
    </source>
</evidence>
<dbReference type="InterPro" id="IPR005498">
    <property type="entry name" value="T4SS_VirB10/TraB/TrbI"/>
</dbReference>
<comment type="similarity">
    <text evidence="2">Belongs to the TrbI/VirB10 family.</text>
</comment>
<feature type="region of interest" description="Disordered" evidence="7">
    <location>
        <begin position="52"/>
        <end position="80"/>
    </location>
</feature>
<dbReference type="Gene3D" id="2.40.128.260">
    <property type="entry name" value="Type IV secretion system, VirB10/TraB/TrbI"/>
    <property type="match status" value="2"/>
</dbReference>
<keyword evidence="9" id="KW-0614">Plasmid</keyword>
<evidence type="ECO:0000256" key="7">
    <source>
        <dbReference type="SAM" id="MobiDB-lite"/>
    </source>
</evidence>